<keyword evidence="2" id="KW-1185">Reference proteome</keyword>
<dbReference type="EMBL" id="FQVD01000004">
    <property type="protein sequence ID" value="SHE64818.1"/>
    <property type="molecule type" value="Genomic_DNA"/>
</dbReference>
<reference evidence="1 2" key="1">
    <citation type="submission" date="2016-11" db="EMBL/GenBank/DDBJ databases">
        <authorList>
            <person name="Jaros S."/>
            <person name="Januszkiewicz K."/>
            <person name="Wedrychowicz H."/>
        </authorList>
    </citation>
    <scope>NUCLEOTIDE SEQUENCE [LARGE SCALE GENOMIC DNA]</scope>
    <source>
        <strain evidence="1 2">DSM 26883</strain>
    </source>
</reference>
<dbReference type="Proteomes" id="UP000184436">
    <property type="component" value="Unassembled WGS sequence"/>
</dbReference>
<evidence type="ECO:0000313" key="2">
    <source>
        <dbReference type="Proteomes" id="UP000184436"/>
    </source>
</evidence>
<sequence length="82" mass="9974">MFPYRVLLVDRAKNTTFSDSFQDETLNLYVVASKKVYFDVCVHKNDCFRARKNENTVIKLKNFFDFEGMYYLYYRRICMNKP</sequence>
<accession>A0A1M4V7I8</accession>
<evidence type="ECO:0000313" key="1">
    <source>
        <dbReference type="EMBL" id="SHE64818.1"/>
    </source>
</evidence>
<protein>
    <submittedName>
        <fullName evidence="1">Uncharacterized protein</fullName>
    </submittedName>
</protein>
<gene>
    <name evidence="1" type="ORF">SAMN05444349_104118</name>
</gene>
<dbReference type="STRING" id="871325.SAMN05444349_104118"/>
<name>A0A1M4V7I8_9BACE</name>
<dbReference type="AlphaFoldDB" id="A0A1M4V7I8"/>
<proteinExistence type="predicted"/>
<organism evidence="1 2">
    <name type="scientific">Bacteroides faecichinchillae</name>
    <dbReference type="NCBI Taxonomy" id="871325"/>
    <lineage>
        <taxon>Bacteria</taxon>
        <taxon>Pseudomonadati</taxon>
        <taxon>Bacteroidota</taxon>
        <taxon>Bacteroidia</taxon>
        <taxon>Bacteroidales</taxon>
        <taxon>Bacteroidaceae</taxon>
        <taxon>Bacteroides</taxon>
    </lineage>
</organism>